<sequence>MLASILKIHVAVIAGNAINDITMNAATLSGAYLIESIILSTHSIANVVFGKKIPEITKKSKIKNSIFFCFRIDEKKSRINISSF</sequence>
<reference evidence="1 2" key="1">
    <citation type="journal article" date="2016" name="Nat. Commun.">
        <title>Thousands of microbial genomes shed light on interconnected biogeochemical processes in an aquifer system.</title>
        <authorList>
            <person name="Anantharaman K."/>
            <person name="Brown C.T."/>
            <person name="Hug L.A."/>
            <person name="Sharon I."/>
            <person name="Castelle C.J."/>
            <person name="Probst A.J."/>
            <person name="Thomas B.C."/>
            <person name="Singh A."/>
            <person name="Wilkins M.J."/>
            <person name="Karaoz U."/>
            <person name="Brodie E.L."/>
            <person name="Williams K.H."/>
            <person name="Hubbard S.S."/>
            <person name="Banfield J.F."/>
        </authorList>
    </citation>
    <scope>NUCLEOTIDE SEQUENCE [LARGE SCALE GENOMIC DNA]</scope>
</reference>
<evidence type="ECO:0000313" key="1">
    <source>
        <dbReference type="EMBL" id="OGZ63720.1"/>
    </source>
</evidence>
<accession>A0A1G2HN61</accession>
<name>A0A1G2HN61_9BACT</name>
<evidence type="ECO:0000313" key="2">
    <source>
        <dbReference type="Proteomes" id="UP000176855"/>
    </source>
</evidence>
<dbReference type="AlphaFoldDB" id="A0A1G2HN61"/>
<proteinExistence type="predicted"/>
<protein>
    <submittedName>
        <fullName evidence="1">Uncharacterized protein</fullName>
    </submittedName>
</protein>
<dbReference type="EMBL" id="MHOO01000011">
    <property type="protein sequence ID" value="OGZ63720.1"/>
    <property type="molecule type" value="Genomic_DNA"/>
</dbReference>
<dbReference type="Proteomes" id="UP000176855">
    <property type="component" value="Unassembled WGS sequence"/>
</dbReference>
<comment type="caution">
    <text evidence="1">The sequence shown here is derived from an EMBL/GenBank/DDBJ whole genome shotgun (WGS) entry which is preliminary data.</text>
</comment>
<organism evidence="1 2">
    <name type="scientific">Candidatus Staskawiczbacteria bacterium RIFCSPHIGHO2_01_FULL_39_25</name>
    <dbReference type="NCBI Taxonomy" id="1802202"/>
    <lineage>
        <taxon>Bacteria</taxon>
        <taxon>Candidatus Staskawicziibacteriota</taxon>
    </lineage>
</organism>
<dbReference type="STRING" id="1802202.A2730_00305"/>
<gene>
    <name evidence="1" type="ORF">A2730_00305</name>
</gene>